<evidence type="ECO:0000259" key="3">
    <source>
        <dbReference type="Pfam" id="PF01515"/>
    </source>
</evidence>
<dbReference type="SUPFAM" id="SSF54637">
    <property type="entry name" value="Thioesterase/thiol ester dehydrase-isomerase"/>
    <property type="match status" value="1"/>
</dbReference>
<dbReference type="Gene3D" id="3.40.718.10">
    <property type="entry name" value="Isopropylmalate Dehydrogenase"/>
    <property type="match status" value="1"/>
</dbReference>
<dbReference type="STRING" id="40754.THII_1281"/>
<dbReference type="InterPro" id="IPR029069">
    <property type="entry name" value="HotDog_dom_sf"/>
</dbReference>
<evidence type="ECO:0000256" key="1">
    <source>
        <dbReference type="ARBA" id="ARBA00022679"/>
    </source>
</evidence>
<name>A0A090ACS3_9GAMM</name>
<proteinExistence type="predicted"/>
<keyword evidence="6" id="KW-1185">Reference proteome</keyword>
<sequence length="483" mass="52110">MISNPKLSSMELIENKTFDEINIGDSATIVRSLTTEDIHLFALVSGDVNPTHIDWEYAQSSTSQKLIGHSMWSSGALLSNVLGNQLPGPGTIYHGQTLEFYRSVALGDTLTVTVTVKEKHELDHRVIFDCHCVNQNQEVVYTGIADMFAPTEKIKRPRAILPKIHLRYPGAQLDRLVLMTERYQPIRMAIVHPVDSHSLRGAVDAARTNLIIPVLVGPVDKIRAVAAAEAIDLSNYECVNTEHSHEAAATAVAMARAGEVEALMKGSLHTDELMHAAVQRGTGISTARRMSHVFMMDVPTYPRPLFVTDAAINIDPSFETKCDIVQNAIDLAHALNVTNPKVALLSAVETINPKLRSTMEAAAICKMADRKQIKGGIIDGPLAFDNAVSVEAARIKGIESPVAGQADIVVAPDLEAGNMVAKQLEYLADAQSSGIVLGARVPIALTSRADTALSRMASCALALLLAHHQKAVMKKSESGLSSD</sequence>
<dbReference type="NCBIfam" id="NF006045">
    <property type="entry name" value="PRK08190.1"/>
    <property type="match status" value="1"/>
</dbReference>
<dbReference type="InterPro" id="IPR050500">
    <property type="entry name" value="Phos_Acetyltrans/Butyryltrans"/>
</dbReference>
<dbReference type="PANTHER" id="PTHR43356:SF2">
    <property type="entry name" value="PHOSPHATE ACETYLTRANSFERASE"/>
    <property type="match status" value="1"/>
</dbReference>
<dbReference type="InterPro" id="IPR002539">
    <property type="entry name" value="MaoC-like_dom"/>
</dbReference>
<dbReference type="Proteomes" id="UP000031623">
    <property type="component" value="Chromosome"/>
</dbReference>
<feature type="domain" description="Phosphate acetyl/butaryl transferase" evidence="3">
    <location>
        <begin position="246"/>
        <end position="462"/>
    </location>
</feature>
<keyword evidence="2" id="KW-0012">Acyltransferase</keyword>
<evidence type="ECO:0000259" key="4">
    <source>
        <dbReference type="Pfam" id="PF01575"/>
    </source>
</evidence>
<dbReference type="AlphaFoldDB" id="A0A090ACS3"/>
<organism evidence="5 6">
    <name type="scientific">Thioploca ingrica</name>
    <dbReference type="NCBI Taxonomy" id="40754"/>
    <lineage>
        <taxon>Bacteria</taxon>
        <taxon>Pseudomonadati</taxon>
        <taxon>Pseudomonadota</taxon>
        <taxon>Gammaproteobacteria</taxon>
        <taxon>Thiotrichales</taxon>
        <taxon>Thiotrichaceae</taxon>
        <taxon>Thioploca</taxon>
    </lineage>
</organism>
<dbReference type="HOGENOM" id="CLU_042890_1_0_6"/>
<dbReference type="GO" id="GO:0016746">
    <property type="term" value="F:acyltransferase activity"/>
    <property type="evidence" value="ECO:0007669"/>
    <property type="project" value="UniProtKB-KW"/>
</dbReference>
<evidence type="ECO:0000313" key="6">
    <source>
        <dbReference type="Proteomes" id="UP000031623"/>
    </source>
</evidence>
<feature type="domain" description="MaoC-like" evidence="4">
    <location>
        <begin position="31"/>
        <end position="123"/>
    </location>
</feature>
<dbReference type="SUPFAM" id="SSF53659">
    <property type="entry name" value="Isocitrate/Isopropylmalate dehydrogenase-like"/>
    <property type="match status" value="1"/>
</dbReference>
<dbReference type="PANTHER" id="PTHR43356">
    <property type="entry name" value="PHOSPHATE ACETYLTRANSFERASE"/>
    <property type="match status" value="1"/>
</dbReference>
<dbReference type="Pfam" id="PF01515">
    <property type="entry name" value="PTA_PTB"/>
    <property type="match status" value="1"/>
</dbReference>
<gene>
    <name evidence="5" type="ORF">THII_1281</name>
</gene>
<dbReference type="NCBIfam" id="NF008852">
    <property type="entry name" value="PRK11890.1"/>
    <property type="match status" value="1"/>
</dbReference>
<evidence type="ECO:0000313" key="5">
    <source>
        <dbReference type="EMBL" id="BAP55578.1"/>
    </source>
</evidence>
<reference evidence="5 6" key="1">
    <citation type="journal article" date="2014" name="ISME J.">
        <title>Ecophysiology of Thioploca ingrica as revealed by the complete genome sequence supplemented with proteomic evidence.</title>
        <authorList>
            <person name="Kojima H."/>
            <person name="Ogura Y."/>
            <person name="Yamamoto N."/>
            <person name="Togashi T."/>
            <person name="Mori H."/>
            <person name="Watanabe T."/>
            <person name="Nemoto F."/>
            <person name="Kurokawa K."/>
            <person name="Hayashi T."/>
            <person name="Fukui M."/>
        </authorList>
    </citation>
    <scope>NUCLEOTIDE SEQUENCE [LARGE SCALE GENOMIC DNA]</scope>
</reference>
<dbReference type="InterPro" id="IPR002505">
    <property type="entry name" value="PTA_PTB"/>
</dbReference>
<accession>A0A090ACS3</accession>
<dbReference type="KEGG" id="tig:THII_1281"/>
<evidence type="ECO:0000256" key="2">
    <source>
        <dbReference type="ARBA" id="ARBA00023315"/>
    </source>
</evidence>
<dbReference type="Pfam" id="PF01575">
    <property type="entry name" value="MaoC_dehydratas"/>
    <property type="match status" value="1"/>
</dbReference>
<dbReference type="CDD" id="cd03449">
    <property type="entry name" value="R_hydratase"/>
    <property type="match status" value="1"/>
</dbReference>
<keyword evidence="1" id="KW-0808">Transferase</keyword>
<dbReference type="EMBL" id="AP014633">
    <property type="protein sequence ID" value="BAP55578.1"/>
    <property type="molecule type" value="Genomic_DNA"/>
</dbReference>
<dbReference type="Gene3D" id="3.10.129.10">
    <property type="entry name" value="Hotdog Thioesterase"/>
    <property type="match status" value="1"/>
</dbReference>
<protein>
    <submittedName>
        <fullName evidence="5">Phosphotransacetylase</fullName>
    </submittedName>
</protein>